<dbReference type="AlphaFoldDB" id="A0A2N3X1V2"/>
<organism evidence="6 7">
    <name type="scientific">Amycolatopsis echigonensis</name>
    <dbReference type="NCBI Taxonomy" id="2576905"/>
    <lineage>
        <taxon>Bacteria</taxon>
        <taxon>Bacillati</taxon>
        <taxon>Actinomycetota</taxon>
        <taxon>Actinomycetes</taxon>
        <taxon>Pseudonocardiales</taxon>
        <taxon>Pseudonocardiaceae</taxon>
        <taxon>Amycolatopsis</taxon>
    </lineage>
</organism>
<dbReference type="GO" id="GO:0003700">
    <property type="term" value="F:DNA-binding transcription factor activity"/>
    <property type="evidence" value="ECO:0007669"/>
    <property type="project" value="TreeGrafter"/>
</dbReference>
<protein>
    <submittedName>
        <fullName evidence="6">TetR family transcriptional regulator</fullName>
    </submittedName>
</protein>
<reference evidence="6 7" key="1">
    <citation type="submission" date="2017-12" db="EMBL/GenBank/DDBJ databases">
        <title>Sequencing the genomes of 1000 Actinobacteria strains.</title>
        <authorList>
            <person name="Klenk H.-P."/>
        </authorList>
    </citation>
    <scope>NUCLEOTIDE SEQUENCE [LARGE SCALE GENOMIC DNA]</scope>
    <source>
        <strain evidence="6 7">DSM 45165</strain>
    </source>
</reference>
<dbReference type="PROSITE" id="PS50977">
    <property type="entry name" value="HTH_TETR_2"/>
    <property type="match status" value="1"/>
</dbReference>
<dbReference type="SUPFAM" id="SSF46689">
    <property type="entry name" value="Homeodomain-like"/>
    <property type="match status" value="1"/>
</dbReference>
<dbReference type="Pfam" id="PF00440">
    <property type="entry name" value="TetR_N"/>
    <property type="match status" value="1"/>
</dbReference>
<evidence type="ECO:0000313" key="6">
    <source>
        <dbReference type="EMBL" id="PKW00086.1"/>
    </source>
</evidence>
<feature type="DNA-binding region" description="H-T-H motif" evidence="4">
    <location>
        <begin position="37"/>
        <end position="56"/>
    </location>
</feature>
<dbReference type="PANTHER" id="PTHR30055">
    <property type="entry name" value="HTH-TYPE TRANSCRIPTIONAL REGULATOR RUTR"/>
    <property type="match status" value="1"/>
</dbReference>
<keyword evidence="2 4" id="KW-0238">DNA-binding</keyword>
<gene>
    <name evidence="6" type="ORF">ATK30_0159</name>
</gene>
<dbReference type="InterPro" id="IPR009057">
    <property type="entry name" value="Homeodomain-like_sf"/>
</dbReference>
<keyword evidence="1" id="KW-0805">Transcription regulation</keyword>
<dbReference type="InterPro" id="IPR050109">
    <property type="entry name" value="HTH-type_TetR-like_transc_reg"/>
</dbReference>
<sequence>MNTERADGRSLRYQHRRPELLDNVADYALAHGVSGLSMRPLANAIGVSHGTLLHHFGSKENLLTEVIELLRQRLADAAALAGSPPGLANLTCWWRSTTTADKLAFYRLLFEVHALAVREPERYARFLHQVVHDSLTLMETIVAAEGCPAEQVPLVASMVVAQARGLQLDLTATGDRERVDRSFALFVDMITQLKQSWPRPQQP</sequence>
<dbReference type="Proteomes" id="UP000233750">
    <property type="component" value="Unassembled WGS sequence"/>
</dbReference>
<evidence type="ECO:0000259" key="5">
    <source>
        <dbReference type="PROSITE" id="PS50977"/>
    </source>
</evidence>
<feature type="domain" description="HTH tetR-type" evidence="5">
    <location>
        <begin position="14"/>
        <end position="74"/>
    </location>
</feature>
<dbReference type="GO" id="GO:0000976">
    <property type="term" value="F:transcription cis-regulatory region binding"/>
    <property type="evidence" value="ECO:0007669"/>
    <property type="project" value="TreeGrafter"/>
</dbReference>
<evidence type="ECO:0000256" key="1">
    <source>
        <dbReference type="ARBA" id="ARBA00023015"/>
    </source>
</evidence>
<evidence type="ECO:0000256" key="4">
    <source>
        <dbReference type="PROSITE-ProRule" id="PRU00335"/>
    </source>
</evidence>
<dbReference type="InterPro" id="IPR001647">
    <property type="entry name" value="HTH_TetR"/>
</dbReference>
<dbReference type="OrthoDB" id="5177743at2"/>
<keyword evidence="3" id="KW-0804">Transcription</keyword>
<dbReference type="PANTHER" id="PTHR30055:SF234">
    <property type="entry name" value="HTH-TYPE TRANSCRIPTIONAL REGULATOR BETI"/>
    <property type="match status" value="1"/>
</dbReference>
<dbReference type="Gene3D" id="1.10.357.10">
    <property type="entry name" value="Tetracycline Repressor, domain 2"/>
    <property type="match status" value="1"/>
</dbReference>
<comment type="caution">
    <text evidence="6">The sequence shown here is derived from an EMBL/GenBank/DDBJ whole genome shotgun (WGS) entry which is preliminary data.</text>
</comment>
<evidence type="ECO:0000256" key="3">
    <source>
        <dbReference type="ARBA" id="ARBA00023163"/>
    </source>
</evidence>
<dbReference type="EMBL" id="PJMY01000001">
    <property type="protein sequence ID" value="PKW00086.1"/>
    <property type="molecule type" value="Genomic_DNA"/>
</dbReference>
<dbReference type="RefSeq" id="WP_101433800.1">
    <property type="nucleotide sequence ID" value="NZ_PJMY01000001.1"/>
</dbReference>
<accession>A0A2N3X1V2</accession>
<proteinExistence type="predicted"/>
<evidence type="ECO:0000256" key="2">
    <source>
        <dbReference type="ARBA" id="ARBA00023125"/>
    </source>
</evidence>
<keyword evidence="7" id="KW-1185">Reference proteome</keyword>
<name>A0A2N3X1V2_9PSEU</name>
<evidence type="ECO:0000313" key="7">
    <source>
        <dbReference type="Proteomes" id="UP000233750"/>
    </source>
</evidence>